<dbReference type="PANTHER" id="PTHR22674:SF6">
    <property type="entry name" value="NTPASE KAP FAMILY P-LOOP DOMAIN-CONTAINING PROTEIN 1"/>
    <property type="match status" value="1"/>
</dbReference>
<dbReference type="PANTHER" id="PTHR22674">
    <property type="entry name" value="NTPASE, KAP FAMILY P-LOOP DOMAIN-CONTAINING 1"/>
    <property type="match status" value="1"/>
</dbReference>
<dbReference type="EMBL" id="BMZA01000001">
    <property type="protein sequence ID" value="GGY91607.1"/>
    <property type="molecule type" value="Genomic_DNA"/>
</dbReference>
<protein>
    <submittedName>
        <fullName evidence="2">Phage T7 exclusion protein</fullName>
    </submittedName>
</protein>
<dbReference type="InterPro" id="IPR052754">
    <property type="entry name" value="NTPase_KAP_P-loop"/>
</dbReference>
<feature type="domain" description="KAP NTPase" evidence="1">
    <location>
        <begin position="26"/>
        <end position="323"/>
    </location>
</feature>
<reference evidence="2" key="1">
    <citation type="journal article" date="2014" name="Int. J. Syst. Evol. Microbiol.">
        <title>Complete genome sequence of Corynebacterium casei LMG S-19264T (=DSM 44701T), isolated from a smear-ripened cheese.</title>
        <authorList>
            <consortium name="US DOE Joint Genome Institute (JGI-PGF)"/>
            <person name="Walter F."/>
            <person name="Albersmeier A."/>
            <person name="Kalinowski J."/>
            <person name="Ruckert C."/>
        </authorList>
    </citation>
    <scope>NUCLEOTIDE SEQUENCE</scope>
    <source>
        <strain evidence="2">KCTC 32255</strain>
    </source>
</reference>
<evidence type="ECO:0000313" key="2">
    <source>
        <dbReference type="EMBL" id="GGY91607.1"/>
    </source>
</evidence>
<dbReference type="InterPro" id="IPR011646">
    <property type="entry name" value="KAP_P-loop"/>
</dbReference>
<dbReference type="RefSeq" id="WP_189619307.1">
    <property type="nucleotide sequence ID" value="NZ_BMZA01000001.1"/>
</dbReference>
<keyword evidence="3" id="KW-1185">Reference proteome</keyword>
<dbReference type="Proteomes" id="UP000648075">
    <property type="component" value="Unassembled WGS sequence"/>
</dbReference>
<dbReference type="InterPro" id="IPR027417">
    <property type="entry name" value="P-loop_NTPase"/>
</dbReference>
<evidence type="ECO:0000259" key="1">
    <source>
        <dbReference type="Pfam" id="PF07693"/>
    </source>
</evidence>
<accession>A0A918P9Z7</accession>
<name>A0A918P9Z7_9SPHN</name>
<reference evidence="2" key="2">
    <citation type="submission" date="2020-09" db="EMBL/GenBank/DDBJ databases">
        <authorList>
            <person name="Sun Q."/>
            <person name="Kim S."/>
        </authorList>
    </citation>
    <scope>NUCLEOTIDE SEQUENCE</scope>
    <source>
        <strain evidence="2">KCTC 32255</strain>
    </source>
</reference>
<comment type="caution">
    <text evidence="2">The sequence shown here is derived from an EMBL/GenBank/DDBJ whole genome shotgun (WGS) entry which is preliminary data.</text>
</comment>
<sequence length="736" mass="81589">MVSTKHSGVAGDRPLGTGGEDELGFRDVARRIAQSLVDHASDKGLVIGIEGAWGSGKSSLLFLIEDELAKLPQAQRPSVINFRPWLVGNRDALLANIFASLSKEINLVALRAGDASGISKEKAKAAGEALRKFVSGLGNAGSAVELAGDAIAFAPLKWIGQGLRVAGSWAKGKSADPSLDVLKDRLVQSLRDLGHRFIITIDDVDRLEPAEVIEVLRLARSVADLPNVIYLLCYDCDILAHSVEQASRVQDGRAYLEKIVQLTVMVPQPEPFRLRQWFGDELRQFSSTRSEDELSRLRSVVDVEGGRQLRTPRSVVRALDSLRFFWPPIRDAGGDLADLVWVQLIKDSNPALYRWIEDYCATAAVLTLGTVRVDDAERAQQLKALHAAVAPEHFADHNYRYYFADPLPAASVDFAQDGNGFTLFQRVSDVERDAAITAGRLASPDHYRLYFALSGPSHALTHCDYDAFWAAADKSPDRVAAVLLQLYAIELTGSLSKADLLLERLGGVGDEMLTPNRCWNILAGFADVMDDAYRARPFDQGWIVSLWSRATALIARMVARLEPDPRAVLIRHIFGEGRALGWLTTLMRKETFAHGRYGNRAKPDSEWLFTNEELDEIFELMLERIRRLTIDELLTTVRPLDILFAWKQAGDEDGPREMLRRGIETDAGLIGVLEKMTTIHTSSDRGSYSVLSRGNLDAFLDFDDARQRIEALRIGNNALEVRAKALARAFRDDDGF</sequence>
<dbReference type="Gene3D" id="3.40.50.300">
    <property type="entry name" value="P-loop containing nucleotide triphosphate hydrolases"/>
    <property type="match status" value="1"/>
</dbReference>
<dbReference type="Pfam" id="PF07693">
    <property type="entry name" value="KAP_NTPase"/>
    <property type="match status" value="1"/>
</dbReference>
<evidence type="ECO:0000313" key="3">
    <source>
        <dbReference type="Proteomes" id="UP000648075"/>
    </source>
</evidence>
<gene>
    <name evidence="2" type="primary">pifA</name>
    <name evidence="2" type="ORF">GCM10011614_02890</name>
</gene>
<dbReference type="SUPFAM" id="SSF52540">
    <property type="entry name" value="P-loop containing nucleoside triphosphate hydrolases"/>
    <property type="match status" value="1"/>
</dbReference>
<dbReference type="AlphaFoldDB" id="A0A918P9Z7"/>
<proteinExistence type="predicted"/>
<organism evidence="2 3">
    <name type="scientific">Novosphingobium colocasiae</name>
    <dbReference type="NCBI Taxonomy" id="1256513"/>
    <lineage>
        <taxon>Bacteria</taxon>
        <taxon>Pseudomonadati</taxon>
        <taxon>Pseudomonadota</taxon>
        <taxon>Alphaproteobacteria</taxon>
        <taxon>Sphingomonadales</taxon>
        <taxon>Sphingomonadaceae</taxon>
        <taxon>Novosphingobium</taxon>
    </lineage>
</organism>